<reference evidence="2 3" key="1">
    <citation type="journal article" date="2015" name="Nature">
        <title>rRNA introns, odd ribosomes, and small enigmatic genomes across a large radiation of phyla.</title>
        <authorList>
            <person name="Brown C.T."/>
            <person name="Hug L.A."/>
            <person name="Thomas B.C."/>
            <person name="Sharon I."/>
            <person name="Castelle C.J."/>
            <person name="Singh A."/>
            <person name="Wilkins M.J."/>
            <person name="Williams K.H."/>
            <person name="Banfield J.F."/>
        </authorList>
    </citation>
    <scope>NUCLEOTIDE SEQUENCE [LARGE SCALE GENOMIC DNA]</scope>
</reference>
<comment type="caution">
    <text evidence="2">The sequence shown here is derived from an EMBL/GenBank/DDBJ whole genome shotgun (WGS) entry which is preliminary data.</text>
</comment>
<dbReference type="InterPro" id="IPR023577">
    <property type="entry name" value="CYTH_domain"/>
</dbReference>
<dbReference type="EMBL" id="LCJB01000002">
    <property type="protein sequence ID" value="KKT72058.1"/>
    <property type="molecule type" value="Genomic_DNA"/>
</dbReference>
<evidence type="ECO:0000313" key="3">
    <source>
        <dbReference type="Proteomes" id="UP000034154"/>
    </source>
</evidence>
<dbReference type="Pfam" id="PF01928">
    <property type="entry name" value="CYTH"/>
    <property type="match status" value="1"/>
</dbReference>
<sequence>MNIEYEATFWPINKDEIRARLKAVHAELVRSEFLQKRKVFNMPEGHKIKGGWMRVRDEGDKVTLSLKIVDGEKTEDQKELCLKVDNFDQAVDLLKTVGCEEKAYQETRREIWKLDSVEVTIDEWPFLEPLVEVEGSSEESVRAVSEKLDFDWSQACFCSIDTIYAKKYGISNDTFNNHSPLIIFEMDNPFAP</sequence>
<dbReference type="Gene3D" id="2.40.320.10">
    <property type="entry name" value="Hypothetical Protein Pfu-838710-001"/>
    <property type="match status" value="1"/>
</dbReference>
<dbReference type="InterPro" id="IPR033469">
    <property type="entry name" value="CYTH-like_dom_sf"/>
</dbReference>
<name>A0A0G1JKY6_9BACT</name>
<evidence type="ECO:0000259" key="1">
    <source>
        <dbReference type="Pfam" id="PF01928"/>
    </source>
</evidence>
<organism evidence="2 3">
    <name type="scientific">Candidatus Uhrbacteria bacterium GW2011_GWF2_44_350</name>
    <dbReference type="NCBI Taxonomy" id="1619000"/>
    <lineage>
        <taxon>Bacteria</taxon>
        <taxon>Candidatus Uhriibacteriota</taxon>
    </lineage>
</organism>
<feature type="domain" description="CYTH" evidence="1">
    <location>
        <begin position="40"/>
        <end position="148"/>
    </location>
</feature>
<accession>A0A0G1JKY6</accession>
<protein>
    <recommendedName>
        <fullName evidence="1">CYTH domain-containing protein</fullName>
    </recommendedName>
</protein>
<gene>
    <name evidence="2" type="ORF">UW63_C0002G0026</name>
</gene>
<dbReference type="AlphaFoldDB" id="A0A0G1JKY6"/>
<proteinExistence type="predicted"/>
<evidence type="ECO:0000313" key="2">
    <source>
        <dbReference type="EMBL" id="KKT72058.1"/>
    </source>
</evidence>
<dbReference type="SUPFAM" id="SSF55154">
    <property type="entry name" value="CYTH-like phosphatases"/>
    <property type="match status" value="1"/>
</dbReference>
<dbReference type="Proteomes" id="UP000034154">
    <property type="component" value="Unassembled WGS sequence"/>
</dbReference>